<dbReference type="EMBL" id="JARK01001564">
    <property type="protein sequence ID" value="EYB89750.1"/>
    <property type="molecule type" value="Genomic_DNA"/>
</dbReference>
<protein>
    <submittedName>
        <fullName evidence="1">Uncharacterized protein</fullName>
    </submittedName>
</protein>
<reference evidence="2" key="1">
    <citation type="journal article" date="2015" name="Nat. Genet.">
        <title>The genome and transcriptome of the zoonotic hookworm Ancylostoma ceylanicum identify infection-specific gene families.</title>
        <authorList>
            <person name="Schwarz E.M."/>
            <person name="Hu Y."/>
            <person name="Antoshechkin I."/>
            <person name="Miller M.M."/>
            <person name="Sternberg P.W."/>
            <person name="Aroian R.V."/>
        </authorList>
    </citation>
    <scope>NUCLEOTIDE SEQUENCE</scope>
    <source>
        <strain evidence="2">HY135</strain>
    </source>
</reference>
<proteinExistence type="predicted"/>
<evidence type="ECO:0000313" key="2">
    <source>
        <dbReference type="Proteomes" id="UP000024635"/>
    </source>
</evidence>
<comment type="caution">
    <text evidence="1">The sequence shown here is derived from an EMBL/GenBank/DDBJ whole genome shotgun (WGS) entry which is preliminary data.</text>
</comment>
<dbReference type="AlphaFoldDB" id="A0A016SGL3"/>
<name>A0A016SGL3_9BILA</name>
<organism evidence="1 2">
    <name type="scientific">Ancylostoma ceylanicum</name>
    <dbReference type="NCBI Taxonomy" id="53326"/>
    <lineage>
        <taxon>Eukaryota</taxon>
        <taxon>Metazoa</taxon>
        <taxon>Ecdysozoa</taxon>
        <taxon>Nematoda</taxon>
        <taxon>Chromadorea</taxon>
        <taxon>Rhabditida</taxon>
        <taxon>Rhabditina</taxon>
        <taxon>Rhabditomorpha</taxon>
        <taxon>Strongyloidea</taxon>
        <taxon>Ancylostomatidae</taxon>
        <taxon>Ancylostomatinae</taxon>
        <taxon>Ancylostoma</taxon>
    </lineage>
</organism>
<accession>A0A016SGL3</accession>
<keyword evidence="2" id="KW-1185">Reference proteome</keyword>
<sequence length="88" mass="10052">MMLRELHLHSSQTESEEMQEAIIFQDKIGESIHTSTPNGVCLLMDSSEVSNCFTYLLDPRKPAVSAKFTMRREKNFLQFFGVNSVPNI</sequence>
<dbReference type="Proteomes" id="UP000024635">
    <property type="component" value="Unassembled WGS sequence"/>
</dbReference>
<evidence type="ECO:0000313" key="1">
    <source>
        <dbReference type="EMBL" id="EYB89750.1"/>
    </source>
</evidence>
<gene>
    <name evidence="1" type="primary">Acey_s0228.g2878</name>
    <name evidence="1" type="ORF">Y032_0228g2878</name>
</gene>